<gene>
    <name evidence="1" type="ORF">WCH_CQ16400</name>
</gene>
<proteinExistence type="predicted"/>
<sequence>MVEFNNIQEALHYQIKESSGITVGDCLHVISSNFLGRTITQLSLLFQGKGWVNEKQALQKIQSLDSISRQSIHSISGRIVLSLEDEGYQQKISRKEEKQLLRDLKLPTDQTIREIIKEMKLLSDLTELKYEGW</sequence>
<evidence type="ECO:0000313" key="1">
    <source>
        <dbReference type="EMBL" id="CCB91115.1"/>
    </source>
</evidence>
<organism evidence="1">
    <name type="scientific">Waddlia chondrophila 2032/99</name>
    <dbReference type="NCBI Taxonomy" id="765953"/>
    <lineage>
        <taxon>Bacteria</taxon>
        <taxon>Pseudomonadati</taxon>
        <taxon>Chlamydiota</taxon>
        <taxon>Chlamydiia</taxon>
        <taxon>Parachlamydiales</taxon>
        <taxon>Waddliaceae</taxon>
        <taxon>Waddlia</taxon>
    </lineage>
</organism>
<name>F8LCA1_9BACT</name>
<protein>
    <submittedName>
        <fullName evidence="1">Uncharacterized protein</fullName>
    </submittedName>
</protein>
<reference evidence="1" key="1">
    <citation type="submission" date="2011-05" db="EMBL/GenBank/DDBJ databases">
        <title>Unity in variety -- the pan-genome of the Chlamydiae.</title>
        <authorList>
            <person name="Collingro A."/>
            <person name="Tischler P."/>
            <person name="Weinmaier T."/>
            <person name="Penz T."/>
            <person name="Heinz E."/>
            <person name="Brunham R.C."/>
            <person name="Read T.D."/>
            <person name="Bavoil P.M."/>
            <person name="Sachse K."/>
            <person name="Kahane S."/>
            <person name="Friedman M.G."/>
            <person name="Rattei T."/>
            <person name="Myers G.S.A."/>
            <person name="Horn M."/>
        </authorList>
    </citation>
    <scope>NUCLEOTIDE SEQUENCE</scope>
    <source>
        <strain evidence="1">2032/99</strain>
    </source>
</reference>
<accession>F8LCA1</accession>
<dbReference type="EMBL" id="FR872649">
    <property type="protein sequence ID" value="CCB91115.1"/>
    <property type="molecule type" value="Genomic_DNA"/>
</dbReference>
<dbReference type="AlphaFoldDB" id="F8LCA1"/>